<accession>A0ACC2PF54</accession>
<comment type="caution">
    <text evidence="1">The sequence shown here is derived from an EMBL/GenBank/DDBJ whole genome shotgun (WGS) entry which is preliminary data.</text>
</comment>
<sequence>MGNRVTAGIVNCLTYPCCTVICDRSCRKKSKRSVVILVVGLDNAGKSAIVNYLYNKSLLTKETVVPTIGFRTVVFEHKSFIIRLYDVGGSRQIRALWPKYYKDVHGIIYVVDANDIDRLPESAHVFQDLACHELISQKPILFLGNKQDLDEAVGELNLIEFMNIENIVNYAKCYTRVEICSCYPDKNTRFNLNKNIDKGFKWLLDVIDCNYQDLAESIDKRKMTPKIRRSFRMKSCEAQSIINPYDYPDTDSDTYLKPIVPLADEDYKKRTRRRKKFLRGMFCMPNNRTAPAANRTDDLSIPTTKTMKEIIRSIRIEDLLKNPEVEENYISEYRRPRRKRKRRPNTAPAISKPFRATSSQSAETVT</sequence>
<evidence type="ECO:0000313" key="1">
    <source>
        <dbReference type="EMBL" id="KAJ8682101.1"/>
    </source>
</evidence>
<organism evidence="1 2">
    <name type="scientific">Eretmocerus hayati</name>
    <dbReference type="NCBI Taxonomy" id="131215"/>
    <lineage>
        <taxon>Eukaryota</taxon>
        <taxon>Metazoa</taxon>
        <taxon>Ecdysozoa</taxon>
        <taxon>Arthropoda</taxon>
        <taxon>Hexapoda</taxon>
        <taxon>Insecta</taxon>
        <taxon>Pterygota</taxon>
        <taxon>Neoptera</taxon>
        <taxon>Endopterygota</taxon>
        <taxon>Hymenoptera</taxon>
        <taxon>Apocrita</taxon>
        <taxon>Proctotrupomorpha</taxon>
        <taxon>Chalcidoidea</taxon>
        <taxon>Aphelinidae</taxon>
        <taxon>Aphelininae</taxon>
        <taxon>Eretmocerus</taxon>
    </lineage>
</organism>
<reference evidence="1" key="1">
    <citation type="submission" date="2023-04" db="EMBL/GenBank/DDBJ databases">
        <title>A chromosome-level genome assembly of the parasitoid wasp Eretmocerus hayati.</title>
        <authorList>
            <person name="Zhong Y."/>
            <person name="Liu S."/>
            <person name="Liu Y."/>
        </authorList>
    </citation>
    <scope>NUCLEOTIDE SEQUENCE</scope>
    <source>
        <strain evidence="1">ZJU_SS_LIU_2023</strain>
    </source>
</reference>
<name>A0ACC2PF54_9HYME</name>
<keyword evidence="2" id="KW-1185">Reference proteome</keyword>
<protein>
    <submittedName>
        <fullName evidence="1">Uncharacterized protein</fullName>
    </submittedName>
</protein>
<gene>
    <name evidence="1" type="ORF">QAD02_017893</name>
</gene>
<dbReference type="EMBL" id="CM056741">
    <property type="protein sequence ID" value="KAJ8682101.1"/>
    <property type="molecule type" value="Genomic_DNA"/>
</dbReference>
<dbReference type="Proteomes" id="UP001239111">
    <property type="component" value="Chromosome 1"/>
</dbReference>
<proteinExistence type="predicted"/>
<evidence type="ECO:0000313" key="2">
    <source>
        <dbReference type="Proteomes" id="UP001239111"/>
    </source>
</evidence>